<evidence type="ECO:0000256" key="1">
    <source>
        <dbReference type="SAM" id="MobiDB-lite"/>
    </source>
</evidence>
<organism evidence="2 3">
    <name type="scientific">Calocera cornea HHB12733</name>
    <dbReference type="NCBI Taxonomy" id="1353952"/>
    <lineage>
        <taxon>Eukaryota</taxon>
        <taxon>Fungi</taxon>
        <taxon>Dikarya</taxon>
        <taxon>Basidiomycota</taxon>
        <taxon>Agaricomycotina</taxon>
        <taxon>Dacrymycetes</taxon>
        <taxon>Dacrymycetales</taxon>
        <taxon>Dacrymycetaceae</taxon>
        <taxon>Calocera</taxon>
    </lineage>
</organism>
<sequence>MRIQVSRFLQRVSIIARTANTVHGNHPADLGTSWRFHECGPKDSLLVWMSKRSGRRRYSFRQLLYRPDKSCGWNDRCDPPSREPGNRRDTSPLLAGYMAVAHCRAVSENSKHVAGGCDDGTSRIYEINVEEPKPFAEHALSPQAVVPLKQPKCWYTFDPTHRVPQGRRNRPPSVDRDDMGCGTTVVREA</sequence>
<gene>
    <name evidence="2" type="ORF">CALCODRAFT_500213</name>
</gene>
<dbReference type="AlphaFoldDB" id="A0A165E654"/>
<proteinExistence type="predicted"/>
<feature type="region of interest" description="Disordered" evidence="1">
    <location>
        <begin position="164"/>
        <end position="189"/>
    </location>
</feature>
<reference evidence="2 3" key="1">
    <citation type="journal article" date="2016" name="Mol. Biol. Evol.">
        <title>Comparative Genomics of Early-Diverging Mushroom-Forming Fungi Provides Insights into the Origins of Lignocellulose Decay Capabilities.</title>
        <authorList>
            <person name="Nagy L.G."/>
            <person name="Riley R."/>
            <person name="Tritt A."/>
            <person name="Adam C."/>
            <person name="Daum C."/>
            <person name="Floudas D."/>
            <person name="Sun H."/>
            <person name="Yadav J.S."/>
            <person name="Pangilinan J."/>
            <person name="Larsson K.H."/>
            <person name="Matsuura K."/>
            <person name="Barry K."/>
            <person name="Labutti K."/>
            <person name="Kuo R."/>
            <person name="Ohm R.A."/>
            <person name="Bhattacharya S.S."/>
            <person name="Shirouzu T."/>
            <person name="Yoshinaga Y."/>
            <person name="Martin F.M."/>
            <person name="Grigoriev I.V."/>
            <person name="Hibbett D.S."/>
        </authorList>
    </citation>
    <scope>NUCLEOTIDE SEQUENCE [LARGE SCALE GENOMIC DNA]</scope>
    <source>
        <strain evidence="2 3">HHB12733</strain>
    </source>
</reference>
<dbReference type="InParanoid" id="A0A165E654"/>
<keyword evidence="3" id="KW-1185">Reference proteome</keyword>
<dbReference type="EMBL" id="KV424020">
    <property type="protein sequence ID" value="KZT54182.1"/>
    <property type="molecule type" value="Genomic_DNA"/>
</dbReference>
<dbReference type="Proteomes" id="UP000076842">
    <property type="component" value="Unassembled WGS sequence"/>
</dbReference>
<evidence type="ECO:0000313" key="2">
    <source>
        <dbReference type="EMBL" id="KZT54182.1"/>
    </source>
</evidence>
<evidence type="ECO:0000313" key="3">
    <source>
        <dbReference type="Proteomes" id="UP000076842"/>
    </source>
</evidence>
<accession>A0A165E654</accession>
<evidence type="ECO:0008006" key="4">
    <source>
        <dbReference type="Google" id="ProtNLM"/>
    </source>
</evidence>
<protein>
    <recommendedName>
        <fullName evidence="4">WD40 repeat-like protein</fullName>
    </recommendedName>
</protein>
<name>A0A165E654_9BASI</name>